<dbReference type="Proteomes" id="UP000564425">
    <property type="component" value="Unassembled WGS sequence"/>
</dbReference>
<comment type="caution">
    <text evidence="1">The sequence shown here is derived from an EMBL/GenBank/DDBJ whole genome shotgun (WGS) entry which is preliminary data.</text>
</comment>
<proteinExistence type="predicted"/>
<evidence type="ECO:0000313" key="2">
    <source>
        <dbReference type="Proteomes" id="UP000564425"/>
    </source>
</evidence>
<organism evidence="1 2">
    <name type="scientific">Methanococcus maripaludis</name>
    <name type="common">Methanococcus deltae</name>
    <dbReference type="NCBI Taxonomy" id="39152"/>
    <lineage>
        <taxon>Archaea</taxon>
        <taxon>Methanobacteriati</taxon>
        <taxon>Methanobacteriota</taxon>
        <taxon>Methanomada group</taxon>
        <taxon>Methanococci</taxon>
        <taxon>Methanococcales</taxon>
        <taxon>Methanococcaceae</taxon>
        <taxon>Methanococcus</taxon>
    </lineage>
</organism>
<sequence>MNNKLFERLTVPTIVAVILAHDGFGGTEYEDIRNYLTSSFGGIATKFYQQIDACTLSNMYWSVNCLYTAEDFDFEGSEYTLKVVSNYEVRRVCLDIAAVELNLPRQAEPKYEKIIKSIIESAYRFDPITEVLYLPE</sequence>
<gene>
    <name evidence="1" type="ORF">HNP86_001921</name>
</gene>
<evidence type="ECO:0000313" key="1">
    <source>
        <dbReference type="EMBL" id="MBA2851762.1"/>
    </source>
</evidence>
<protein>
    <submittedName>
        <fullName evidence="1">Uncharacterized protein</fullName>
    </submittedName>
</protein>
<dbReference type="EMBL" id="JACDUH010000003">
    <property type="protein sequence ID" value="MBA2851762.1"/>
    <property type="molecule type" value="Genomic_DNA"/>
</dbReference>
<accession>A0A7J9NVQ2</accession>
<reference evidence="1 2" key="1">
    <citation type="submission" date="2020-07" db="EMBL/GenBank/DDBJ databases">
        <title>Genomic Encyclopedia of Type Strains, Phase IV (KMG-V): Genome sequencing to study the core and pangenomes of soil and plant-associated prokaryotes.</title>
        <authorList>
            <person name="Whitman W."/>
        </authorList>
    </citation>
    <scope>NUCLEOTIDE SEQUENCE [LARGE SCALE GENOMIC DNA]</scope>
    <source>
        <strain evidence="1 2">A1</strain>
    </source>
</reference>
<dbReference type="AlphaFoldDB" id="A0A7J9NVQ2"/>
<dbReference type="RefSeq" id="WP_181501583.1">
    <property type="nucleotide sequence ID" value="NZ_JACDUH010000003.1"/>
</dbReference>
<name>A0A7J9NVQ2_METMI</name>